<dbReference type="AlphaFoldDB" id="A0A4Y3WF65"/>
<comment type="caution">
    <text evidence="1">The sequence shown here is derived from an EMBL/GenBank/DDBJ whole genome shotgun (WGS) entry which is preliminary data.</text>
</comment>
<sequence>MPSNVPLTQGDVSLGLRQMTFKHRALVHWESLRLKVSKAVRFFAAAWLLGFSGEAYEIRRSFSIREKT</sequence>
<name>A0A4Y3WF65_NITWI</name>
<gene>
    <name evidence="1" type="ORF">NWI01_34250</name>
</gene>
<dbReference type="Proteomes" id="UP000318825">
    <property type="component" value="Unassembled WGS sequence"/>
</dbReference>
<evidence type="ECO:0000313" key="1">
    <source>
        <dbReference type="EMBL" id="GEC17533.1"/>
    </source>
</evidence>
<organism evidence="1 2">
    <name type="scientific">Nitrobacter winogradskyi</name>
    <name type="common">Nitrobacter agilis</name>
    <dbReference type="NCBI Taxonomy" id="913"/>
    <lineage>
        <taxon>Bacteria</taxon>
        <taxon>Pseudomonadati</taxon>
        <taxon>Pseudomonadota</taxon>
        <taxon>Alphaproteobacteria</taxon>
        <taxon>Hyphomicrobiales</taxon>
        <taxon>Nitrobacteraceae</taxon>
        <taxon>Nitrobacter</taxon>
    </lineage>
</organism>
<accession>A0A4Y3WF65</accession>
<dbReference type="EMBL" id="BJNF01000115">
    <property type="protein sequence ID" value="GEC17533.1"/>
    <property type="molecule type" value="Genomic_DNA"/>
</dbReference>
<evidence type="ECO:0000313" key="2">
    <source>
        <dbReference type="Proteomes" id="UP000318825"/>
    </source>
</evidence>
<reference evidence="1 2" key="1">
    <citation type="submission" date="2019-06" db="EMBL/GenBank/DDBJ databases">
        <title>Whole genome shotgun sequence of Nitrobacter winogradskyi NBRC 14297.</title>
        <authorList>
            <person name="Hosoyama A."/>
            <person name="Uohara A."/>
            <person name="Ohji S."/>
            <person name="Ichikawa N."/>
        </authorList>
    </citation>
    <scope>NUCLEOTIDE SEQUENCE [LARGE SCALE GENOMIC DNA]</scope>
    <source>
        <strain evidence="1 2">NBRC 14297</strain>
    </source>
</reference>
<protein>
    <submittedName>
        <fullName evidence="1">Uncharacterized protein</fullName>
    </submittedName>
</protein>
<proteinExistence type="predicted"/>